<evidence type="ECO:0000256" key="1">
    <source>
        <dbReference type="SAM" id="MobiDB-lite"/>
    </source>
</evidence>
<accession>A0A3A4F3P2</accession>
<dbReference type="Gene3D" id="3.40.50.620">
    <property type="entry name" value="HUPs"/>
    <property type="match status" value="1"/>
</dbReference>
<reference evidence="2 3" key="1">
    <citation type="submission" date="2018-09" db="EMBL/GenBank/DDBJ databases">
        <title>Nesterenkonia natronophila sp. nov., an alkaliphilic actinobacteriume isolated from a soda lake, and emended description of the genus Nesterenkonia.</title>
        <authorList>
            <person name="Menes R.J."/>
            <person name="Iriarte A."/>
        </authorList>
    </citation>
    <scope>NUCLEOTIDE SEQUENCE [LARGE SCALE GENOMIC DNA]</scope>
    <source>
        <strain evidence="2 3">M8</strain>
    </source>
</reference>
<feature type="region of interest" description="Disordered" evidence="1">
    <location>
        <begin position="558"/>
        <end position="582"/>
    </location>
</feature>
<keyword evidence="3" id="KW-1185">Reference proteome</keyword>
<dbReference type="RefSeq" id="WP_119902016.1">
    <property type="nucleotide sequence ID" value="NZ_QYZP01000001.1"/>
</dbReference>
<evidence type="ECO:0000313" key="2">
    <source>
        <dbReference type="EMBL" id="RJN32972.1"/>
    </source>
</evidence>
<feature type="compositionally biased region" description="Basic and acidic residues" evidence="1">
    <location>
        <begin position="563"/>
        <end position="582"/>
    </location>
</feature>
<dbReference type="SUPFAM" id="SSF52402">
    <property type="entry name" value="Adenine nucleotide alpha hydrolases-like"/>
    <property type="match status" value="1"/>
</dbReference>
<dbReference type="EMBL" id="QYZP01000001">
    <property type="protein sequence ID" value="RJN32972.1"/>
    <property type="molecule type" value="Genomic_DNA"/>
</dbReference>
<evidence type="ECO:0000313" key="3">
    <source>
        <dbReference type="Proteomes" id="UP000266615"/>
    </source>
</evidence>
<protein>
    <recommendedName>
        <fullName evidence="4">Asparagine synthetase domain-containing protein</fullName>
    </recommendedName>
</protein>
<sequence>MFDADFYGGTHHVPRDASQIDVSEDYSHLRFSRGYVLHDSGLSPDVPNFWRRREFAGRTLRWDPRIAMAQSSDEDESVVICGHALHPELETTNLEKIAHRLREALGASRRRYLDVLEEMFGQYVVFARQGDEVRVQSDAIGSRAVFYDREVSIVASHVGIVGKTLKRKPSRFTKWVGQVRTNDFPGRTTPYDQVWQLTPNTELSVESGRVHRVGPRPFVPLSVDEAADVVVPLLEKQVRILTESDRDIIVSASAGVDSRTSLAAFGRSGEKNVQAFTYTKALGSGRQSGELHRDKLAATMSSELGLPHQMFDLNTAEKPPEAYVRVLRELSPRRSNTVISWVYHQHLPHDSLHVRGQINGVGKWHFAQSLHFAETMEISARRMASLTKRGKDVKRPLDDPWWEPGEAGFQEYIDKTKLRSIPTGYRLTDMFLWEHRVANWNHAHIVESDVTFDTYQLFGSRKMIRLLLSVPELDRVQLTLFRRIIERMQPSLLDYPLNGKTWEPSTYDRSLSAYQKGTTRTAAEVARLRKRIKSANAELELQRGKNVQFEQTLAASNEVNARVSHEPDSLEKTHGDLSREST</sequence>
<dbReference type="InterPro" id="IPR014729">
    <property type="entry name" value="Rossmann-like_a/b/a_fold"/>
</dbReference>
<dbReference type="Proteomes" id="UP000266615">
    <property type="component" value="Unassembled WGS sequence"/>
</dbReference>
<dbReference type="OrthoDB" id="3265836at2"/>
<comment type="caution">
    <text evidence="2">The sequence shown here is derived from an EMBL/GenBank/DDBJ whole genome shotgun (WGS) entry which is preliminary data.</text>
</comment>
<organism evidence="2 3">
    <name type="scientific">Nesterenkonia natronophila</name>
    <dbReference type="NCBI Taxonomy" id="2174932"/>
    <lineage>
        <taxon>Bacteria</taxon>
        <taxon>Bacillati</taxon>
        <taxon>Actinomycetota</taxon>
        <taxon>Actinomycetes</taxon>
        <taxon>Micrococcales</taxon>
        <taxon>Micrococcaceae</taxon>
        <taxon>Nesterenkonia</taxon>
    </lineage>
</organism>
<gene>
    <name evidence="2" type="ORF">D3250_03965</name>
</gene>
<name>A0A3A4F3P2_9MICC</name>
<evidence type="ECO:0008006" key="4">
    <source>
        <dbReference type="Google" id="ProtNLM"/>
    </source>
</evidence>
<dbReference type="AlphaFoldDB" id="A0A3A4F3P2"/>
<proteinExistence type="predicted"/>